<name>A0A1M4WVL4_9ACTN</name>
<evidence type="ECO:0000256" key="1">
    <source>
        <dbReference type="ARBA" id="ARBA00022763"/>
    </source>
</evidence>
<protein>
    <recommendedName>
        <fullName evidence="4">Protein ImuB</fullName>
    </recommendedName>
</protein>
<dbReference type="AlphaFoldDB" id="A0A1M4WVL4"/>
<dbReference type="STRING" id="1121881.SAMN02745225_01801"/>
<dbReference type="InterPro" id="IPR050356">
    <property type="entry name" value="SulA_CellDiv_inhibitor"/>
</dbReference>
<dbReference type="EMBL" id="FQUL01000030">
    <property type="protein sequence ID" value="SHE85331.1"/>
    <property type="molecule type" value="Genomic_DNA"/>
</dbReference>
<evidence type="ECO:0000313" key="2">
    <source>
        <dbReference type="EMBL" id="SHE85331.1"/>
    </source>
</evidence>
<proteinExistence type="predicted"/>
<dbReference type="GO" id="GO:0006281">
    <property type="term" value="P:DNA repair"/>
    <property type="evidence" value="ECO:0007669"/>
    <property type="project" value="TreeGrafter"/>
</dbReference>
<evidence type="ECO:0008006" key="4">
    <source>
        <dbReference type="Google" id="ProtNLM"/>
    </source>
</evidence>
<dbReference type="RefSeq" id="WP_072791540.1">
    <property type="nucleotide sequence ID" value="NZ_FQUL01000030.1"/>
</dbReference>
<reference evidence="3" key="1">
    <citation type="submission" date="2016-11" db="EMBL/GenBank/DDBJ databases">
        <authorList>
            <person name="Varghese N."/>
            <person name="Submissions S."/>
        </authorList>
    </citation>
    <scope>NUCLEOTIDE SEQUENCE [LARGE SCALE GENOMIC DNA]</scope>
    <source>
        <strain evidence="3">DSM 19514</strain>
    </source>
</reference>
<dbReference type="InterPro" id="IPR043502">
    <property type="entry name" value="DNA/RNA_pol_sf"/>
</dbReference>
<dbReference type="SUPFAM" id="SSF56672">
    <property type="entry name" value="DNA/RNA polymerases"/>
    <property type="match status" value="1"/>
</dbReference>
<dbReference type="OrthoDB" id="5244088at2"/>
<accession>A0A1M4WVL4</accession>
<keyword evidence="1" id="KW-0227">DNA damage</keyword>
<keyword evidence="3" id="KW-1185">Reference proteome</keyword>
<gene>
    <name evidence="2" type="ORF">SAMN02745225_01801</name>
</gene>
<dbReference type="PANTHER" id="PTHR35369">
    <property type="entry name" value="BLR3025 PROTEIN-RELATED"/>
    <property type="match status" value="1"/>
</dbReference>
<organism evidence="2 3">
    <name type="scientific">Ferrithrix thermotolerans DSM 19514</name>
    <dbReference type="NCBI Taxonomy" id="1121881"/>
    <lineage>
        <taxon>Bacteria</taxon>
        <taxon>Bacillati</taxon>
        <taxon>Actinomycetota</taxon>
        <taxon>Acidimicrobiia</taxon>
        <taxon>Acidimicrobiales</taxon>
        <taxon>Acidimicrobiaceae</taxon>
        <taxon>Ferrithrix</taxon>
    </lineage>
</organism>
<evidence type="ECO:0000313" key="3">
    <source>
        <dbReference type="Proteomes" id="UP000184295"/>
    </source>
</evidence>
<sequence>MVAMERFICVYFYNLAYDALGDVSVDVVFDEGVVVGVAPRCTPMGIRIGDTSSKALTLYPKLKASTRSPKKEAELFEELKNLAKEVSPFATTKDSMEIFFPTRGLTRYYGDEEHAISYLSKLFTDNGLVRTVGQLPSLRVRAEKAYFSVGAAPGRFFAYLASLYGVFLKDEETKGFILSLPVRNVVKDQIADEVQEMGVKSVSDLLGVGRHHLSKRYGLYGASLYELLTGERDWSSQLLEGEVSWEVSVEFDGETTSESMLFALVGPVSDLLDSLENEGFVPSLILVQVCASWGNFTKEISSTHGVSKKSLMERINFHLDSMKKLSVKSLGDAAELGAQEIQEVTVRVKELSPLISTQVSFDSMEVDNQDSVRRALDKVVSLAGEGAVLVPRIVGGRSPSDAARLVPFMGKSLDKVKDSVKDPLSCVPWPGSLFGAYPCCVYEDPIEISLFDANGALVLMNARGVLESDPFLAVTPSNLTLHISDFVGPWVVEERWWSRDRQRYGRILVHFEEDSTVHLLVRKNQRWLLEATYD</sequence>
<dbReference type="PANTHER" id="PTHR35369:SF2">
    <property type="entry name" value="BLR3025 PROTEIN"/>
    <property type="match status" value="1"/>
</dbReference>
<dbReference type="Proteomes" id="UP000184295">
    <property type="component" value="Unassembled WGS sequence"/>
</dbReference>